<dbReference type="EMBL" id="JTDV01000002">
    <property type="protein sequence ID" value="KJD33904.1"/>
    <property type="molecule type" value="Genomic_DNA"/>
</dbReference>
<dbReference type="Pfam" id="PF03453">
    <property type="entry name" value="MoeA_N"/>
    <property type="match status" value="1"/>
</dbReference>
<dbReference type="SUPFAM" id="SSF63867">
    <property type="entry name" value="MoeA C-terminal domain-like"/>
    <property type="match status" value="1"/>
</dbReference>
<dbReference type="GO" id="GO:0006777">
    <property type="term" value="P:Mo-molybdopterin cofactor biosynthetic process"/>
    <property type="evidence" value="ECO:0007669"/>
    <property type="project" value="UniProtKB-UniRule"/>
</dbReference>
<dbReference type="EC" id="2.10.1.1" evidence="6"/>
<comment type="catalytic activity">
    <reaction evidence="5">
        <text>adenylyl-molybdopterin + molybdate = Mo-molybdopterin + AMP + H(+)</text>
        <dbReference type="Rhea" id="RHEA:35047"/>
        <dbReference type="ChEBI" id="CHEBI:15378"/>
        <dbReference type="ChEBI" id="CHEBI:36264"/>
        <dbReference type="ChEBI" id="CHEBI:62727"/>
        <dbReference type="ChEBI" id="CHEBI:71302"/>
        <dbReference type="ChEBI" id="CHEBI:456215"/>
        <dbReference type="EC" id="2.10.1.1"/>
    </reaction>
</comment>
<organism evidence="8 9">
    <name type="scientific">Neotamlana nanhaiensis</name>
    <dbReference type="NCBI Taxonomy" id="1382798"/>
    <lineage>
        <taxon>Bacteria</taxon>
        <taxon>Pseudomonadati</taxon>
        <taxon>Bacteroidota</taxon>
        <taxon>Flavobacteriia</taxon>
        <taxon>Flavobacteriales</taxon>
        <taxon>Flavobacteriaceae</taxon>
        <taxon>Neotamlana</taxon>
    </lineage>
</organism>
<dbReference type="GO" id="GO:0061599">
    <property type="term" value="F:molybdopterin molybdotransferase activity"/>
    <property type="evidence" value="ECO:0007669"/>
    <property type="project" value="UniProtKB-UniRule"/>
</dbReference>
<evidence type="ECO:0000256" key="3">
    <source>
        <dbReference type="ARBA" id="ARBA00010763"/>
    </source>
</evidence>
<sequence length="392" mass="43160">MISVNQAINLVKKHCKPMLRKATKPVEKANGYKLFSDVYSNINMPPFRQSAMDGYALNMHNQNTYKLIGEVKAGDNKQPVLEAGEAIRIFTGAPVPETANAVVMQEKVAAKANEITVTTSVFEHENIRPIGEQVKSGALALEKNTKITPAAIGYLSSLGVTTIDVFKKPNIAIITTGNELVNPGEPLEYGCIYESNSKMLLSALYSLKFYDVTILKVNDDFDNTYNTLREAITNHDLVLITGGISVGDYDFVGDALTKLNITQHFYKVMQKPGKPLFFGTKNHTNIFALPGNPAAALTCFYKYVYTALQIMMNNERVDLPTVSAKSETAFVKKGDRPQFLKAIYNNDNVTILEGQSSAMQHTFALANALVFVPQEVSEIKIGDTVETMLLPV</sequence>
<dbReference type="GO" id="GO:0046872">
    <property type="term" value="F:metal ion binding"/>
    <property type="evidence" value="ECO:0007669"/>
    <property type="project" value="UniProtKB-UniRule"/>
</dbReference>
<comment type="similarity">
    <text evidence="3 6">Belongs to the MoeA family.</text>
</comment>
<dbReference type="SMART" id="SM00852">
    <property type="entry name" value="MoCF_biosynth"/>
    <property type="match status" value="1"/>
</dbReference>
<dbReference type="InterPro" id="IPR001453">
    <property type="entry name" value="MoaB/Mog_dom"/>
</dbReference>
<dbReference type="Gene3D" id="3.40.980.10">
    <property type="entry name" value="MoaB/Mog-like domain"/>
    <property type="match status" value="1"/>
</dbReference>
<comment type="caution">
    <text evidence="8">The sequence shown here is derived from an EMBL/GenBank/DDBJ whole genome shotgun (WGS) entry which is preliminary data.</text>
</comment>
<dbReference type="InterPro" id="IPR036135">
    <property type="entry name" value="MoeA_linker/N_sf"/>
</dbReference>
<comment type="cofactor">
    <cofactor evidence="6">
        <name>Mg(2+)</name>
        <dbReference type="ChEBI" id="CHEBI:18420"/>
    </cofactor>
</comment>
<comment type="pathway">
    <text evidence="2 6">Cofactor biosynthesis; molybdopterin biosynthesis.</text>
</comment>
<dbReference type="OrthoDB" id="9804758at2"/>
<keyword evidence="6" id="KW-0500">Molybdenum</keyword>
<dbReference type="AlphaFoldDB" id="A0A0D7W4F7"/>
<dbReference type="RefSeq" id="WP_044625394.1">
    <property type="nucleotide sequence ID" value="NZ_JTDV01000002.1"/>
</dbReference>
<reference evidence="8 9" key="1">
    <citation type="journal article" date="2015" name="Antonie Van Leeuwenhoek">
        <title>Tamlana nanhaiensis sp. nov., isolated from surface seawater collected from the South China Sea.</title>
        <authorList>
            <person name="Liu X."/>
            <person name="Lai Q."/>
            <person name="Du Y."/>
            <person name="Li G."/>
            <person name="Sun F."/>
            <person name="Shao Z."/>
        </authorList>
    </citation>
    <scope>NUCLEOTIDE SEQUENCE [LARGE SCALE GENOMIC DNA]</scope>
    <source>
        <strain evidence="8 9">FHC16</strain>
    </source>
</reference>
<dbReference type="InterPro" id="IPR005110">
    <property type="entry name" value="MoeA_linker/N"/>
</dbReference>
<dbReference type="Proteomes" id="UP000032361">
    <property type="component" value="Unassembled WGS sequence"/>
</dbReference>
<evidence type="ECO:0000256" key="6">
    <source>
        <dbReference type="RuleBase" id="RU365090"/>
    </source>
</evidence>
<feature type="domain" description="MoaB/Mog" evidence="7">
    <location>
        <begin position="172"/>
        <end position="310"/>
    </location>
</feature>
<dbReference type="InterPro" id="IPR008284">
    <property type="entry name" value="MoCF_biosynth_CS"/>
</dbReference>
<dbReference type="SUPFAM" id="SSF53218">
    <property type="entry name" value="Molybdenum cofactor biosynthesis proteins"/>
    <property type="match status" value="1"/>
</dbReference>
<keyword evidence="6" id="KW-0460">Magnesium</keyword>
<dbReference type="InterPro" id="IPR036425">
    <property type="entry name" value="MoaB/Mog-like_dom_sf"/>
</dbReference>
<dbReference type="PANTHER" id="PTHR10192">
    <property type="entry name" value="MOLYBDOPTERIN BIOSYNTHESIS PROTEIN"/>
    <property type="match status" value="1"/>
</dbReference>
<dbReference type="GO" id="GO:0005829">
    <property type="term" value="C:cytosol"/>
    <property type="evidence" value="ECO:0007669"/>
    <property type="project" value="TreeGrafter"/>
</dbReference>
<dbReference type="Gene3D" id="2.170.190.11">
    <property type="entry name" value="Molybdopterin biosynthesis moea protein, domain 3"/>
    <property type="match status" value="1"/>
</dbReference>
<dbReference type="InterPro" id="IPR038987">
    <property type="entry name" value="MoeA-like"/>
</dbReference>
<evidence type="ECO:0000256" key="5">
    <source>
        <dbReference type="ARBA" id="ARBA00047317"/>
    </source>
</evidence>
<evidence type="ECO:0000256" key="1">
    <source>
        <dbReference type="ARBA" id="ARBA00002901"/>
    </source>
</evidence>
<name>A0A0D7W4F7_9FLAO</name>
<keyword evidence="6" id="KW-0479">Metal-binding</keyword>
<dbReference type="UniPathway" id="UPA00344"/>
<dbReference type="NCBIfam" id="TIGR00177">
    <property type="entry name" value="molyb_syn"/>
    <property type="match status" value="1"/>
</dbReference>
<dbReference type="PANTHER" id="PTHR10192:SF5">
    <property type="entry name" value="GEPHYRIN"/>
    <property type="match status" value="1"/>
</dbReference>
<proteinExistence type="inferred from homology"/>
<evidence type="ECO:0000313" key="8">
    <source>
        <dbReference type="EMBL" id="KJD33904.1"/>
    </source>
</evidence>
<dbReference type="PROSITE" id="PS01079">
    <property type="entry name" value="MOCF_BIOSYNTHESIS_2"/>
    <property type="match status" value="1"/>
</dbReference>
<dbReference type="SUPFAM" id="SSF63882">
    <property type="entry name" value="MoeA N-terminal region -like"/>
    <property type="match status" value="1"/>
</dbReference>
<dbReference type="STRING" id="1382798.PK35_03960"/>
<evidence type="ECO:0000313" key="9">
    <source>
        <dbReference type="Proteomes" id="UP000032361"/>
    </source>
</evidence>
<dbReference type="Pfam" id="PF03454">
    <property type="entry name" value="MoeA_C"/>
    <property type="match status" value="1"/>
</dbReference>
<dbReference type="NCBIfam" id="NF045515">
    <property type="entry name" value="Glp_gephyrin"/>
    <property type="match status" value="1"/>
</dbReference>
<evidence type="ECO:0000256" key="2">
    <source>
        <dbReference type="ARBA" id="ARBA00005046"/>
    </source>
</evidence>
<dbReference type="CDD" id="cd00887">
    <property type="entry name" value="MoeA"/>
    <property type="match status" value="1"/>
</dbReference>
<dbReference type="Pfam" id="PF00994">
    <property type="entry name" value="MoCF_biosynth"/>
    <property type="match status" value="1"/>
</dbReference>
<dbReference type="PATRIC" id="fig|1382798.3.peg.1965"/>
<accession>A0A0D7W4F7</accession>
<comment type="function">
    <text evidence="1 6">Catalyzes the insertion of molybdate into adenylated molybdopterin with the concomitant release of AMP.</text>
</comment>
<keyword evidence="9" id="KW-1185">Reference proteome</keyword>
<dbReference type="Gene3D" id="2.40.340.10">
    <property type="entry name" value="MoeA, C-terminal, domain IV"/>
    <property type="match status" value="1"/>
</dbReference>
<dbReference type="InterPro" id="IPR005111">
    <property type="entry name" value="MoeA_C_domain_IV"/>
</dbReference>
<dbReference type="InterPro" id="IPR036688">
    <property type="entry name" value="MoeA_C_domain_IV_sf"/>
</dbReference>
<evidence type="ECO:0000259" key="7">
    <source>
        <dbReference type="SMART" id="SM00852"/>
    </source>
</evidence>
<evidence type="ECO:0000256" key="4">
    <source>
        <dbReference type="ARBA" id="ARBA00023150"/>
    </source>
</evidence>
<protein>
    <recommendedName>
        <fullName evidence="6">Molybdopterin molybdenumtransferase</fullName>
        <ecNumber evidence="6">2.10.1.1</ecNumber>
    </recommendedName>
</protein>
<dbReference type="Gene3D" id="3.90.105.10">
    <property type="entry name" value="Molybdopterin biosynthesis moea protein, domain 2"/>
    <property type="match status" value="1"/>
</dbReference>
<keyword evidence="4 6" id="KW-0501">Molybdenum cofactor biosynthesis</keyword>
<keyword evidence="6" id="KW-0808">Transferase</keyword>
<gene>
    <name evidence="8" type="ORF">PK35_03960</name>
</gene>